<organism evidence="2 3">
    <name type="scientific">Acrocarpospora macrocephala</name>
    <dbReference type="NCBI Taxonomy" id="150177"/>
    <lineage>
        <taxon>Bacteria</taxon>
        <taxon>Bacillati</taxon>
        <taxon>Actinomycetota</taxon>
        <taxon>Actinomycetes</taxon>
        <taxon>Streptosporangiales</taxon>
        <taxon>Streptosporangiaceae</taxon>
        <taxon>Acrocarpospora</taxon>
    </lineage>
</organism>
<evidence type="ECO:0000313" key="3">
    <source>
        <dbReference type="Proteomes" id="UP000331127"/>
    </source>
</evidence>
<name>A0A5M3WF43_9ACTN</name>
<sequence>MGARFLEAGQAAPDPVLVRNWERSHIPPPQIASQERSGQAIKTPAPTLEKTENAAEKFIHAR</sequence>
<evidence type="ECO:0000313" key="2">
    <source>
        <dbReference type="EMBL" id="GES07705.1"/>
    </source>
</evidence>
<feature type="compositionally biased region" description="Basic and acidic residues" evidence="1">
    <location>
        <begin position="49"/>
        <end position="62"/>
    </location>
</feature>
<dbReference type="Proteomes" id="UP000331127">
    <property type="component" value="Unassembled WGS sequence"/>
</dbReference>
<feature type="region of interest" description="Disordered" evidence="1">
    <location>
        <begin position="27"/>
        <end position="62"/>
    </location>
</feature>
<proteinExistence type="predicted"/>
<reference evidence="2 3" key="1">
    <citation type="submission" date="2019-10" db="EMBL/GenBank/DDBJ databases">
        <title>Whole genome shotgun sequence of Acrocarpospora macrocephala NBRC 16266.</title>
        <authorList>
            <person name="Ichikawa N."/>
            <person name="Kimura A."/>
            <person name="Kitahashi Y."/>
            <person name="Komaki H."/>
            <person name="Oguchi A."/>
        </authorList>
    </citation>
    <scope>NUCLEOTIDE SEQUENCE [LARGE SCALE GENOMIC DNA]</scope>
    <source>
        <strain evidence="2 3">NBRC 16266</strain>
    </source>
</reference>
<evidence type="ECO:0000256" key="1">
    <source>
        <dbReference type="SAM" id="MobiDB-lite"/>
    </source>
</evidence>
<gene>
    <name evidence="2" type="ORF">Amac_013000</name>
</gene>
<dbReference type="AlphaFoldDB" id="A0A5M3WF43"/>
<dbReference type="EMBL" id="BLAE01000007">
    <property type="protein sequence ID" value="GES07705.1"/>
    <property type="molecule type" value="Genomic_DNA"/>
</dbReference>
<comment type="caution">
    <text evidence="2">The sequence shown here is derived from an EMBL/GenBank/DDBJ whole genome shotgun (WGS) entry which is preliminary data.</text>
</comment>
<accession>A0A5M3WF43</accession>
<protein>
    <submittedName>
        <fullName evidence="2">Uncharacterized protein</fullName>
    </submittedName>
</protein>
<keyword evidence="3" id="KW-1185">Reference proteome</keyword>